<feature type="active site" description="Charge relay system" evidence="7">
    <location>
        <position position="224"/>
    </location>
</feature>
<dbReference type="CDD" id="cd07484">
    <property type="entry name" value="Peptidases_S8_Thermitase_like"/>
    <property type="match status" value="1"/>
</dbReference>
<evidence type="ECO:0000256" key="1">
    <source>
        <dbReference type="ARBA" id="ARBA00004613"/>
    </source>
</evidence>
<comment type="subcellular location">
    <subcellularLocation>
        <location evidence="1">Secreted</location>
    </subcellularLocation>
</comment>
<dbReference type="InterPro" id="IPR015500">
    <property type="entry name" value="Peptidase_S8_subtilisin-rel"/>
</dbReference>
<protein>
    <submittedName>
        <fullName evidence="11">Subtilisin-like serine protease</fullName>
    </submittedName>
</protein>
<dbReference type="PROSITE" id="PS00136">
    <property type="entry name" value="SUBTILASE_ASP"/>
    <property type="match status" value="1"/>
</dbReference>
<keyword evidence="6 7" id="KW-0720">Serine protease</keyword>
<dbReference type="PRINTS" id="PR00723">
    <property type="entry name" value="SUBTILISIN"/>
</dbReference>
<evidence type="ECO:0000256" key="7">
    <source>
        <dbReference type="PROSITE-ProRule" id="PRU01240"/>
    </source>
</evidence>
<dbReference type="GO" id="GO:0004252">
    <property type="term" value="F:serine-type endopeptidase activity"/>
    <property type="evidence" value="ECO:0007669"/>
    <property type="project" value="UniProtKB-UniRule"/>
</dbReference>
<evidence type="ECO:0000256" key="5">
    <source>
        <dbReference type="ARBA" id="ARBA00022801"/>
    </source>
</evidence>
<accession>H5XZK6</accession>
<dbReference type="PROSITE" id="PS00138">
    <property type="entry name" value="SUBTILASE_SER"/>
    <property type="match status" value="1"/>
</dbReference>
<dbReference type="InterPro" id="IPR007253">
    <property type="entry name" value="Cell_wall-bd_2"/>
</dbReference>
<dbReference type="InterPro" id="IPR000209">
    <property type="entry name" value="Peptidase_S8/S53_dom"/>
</dbReference>
<dbReference type="InterPro" id="IPR023828">
    <property type="entry name" value="Peptidase_S8_Ser-AS"/>
</dbReference>
<feature type="domain" description="Peptidase S8/S53" evidence="9">
    <location>
        <begin position="179"/>
        <end position="437"/>
    </location>
</feature>
<evidence type="ECO:0000313" key="11">
    <source>
        <dbReference type="EMBL" id="EHQ91980.1"/>
    </source>
</evidence>
<keyword evidence="4 7" id="KW-0645">Protease</keyword>
<dbReference type="InterPro" id="IPR054399">
    <property type="entry name" value="Fervidolysin-like_N_prodom"/>
</dbReference>
<dbReference type="AlphaFoldDB" id="H5XZK6"/>
<evidence type="ECO:0000256" key="2">
    <source>
        <dbReference type="ARBA" id="ARBA00011073"/>
    </source>
</evidence>
<dbReference type="Proteomes" id="UP000005104">
    <property type="component" value="Chromosome"/>
</dbReference>
<keyword evidence="3" id="KW-0964">Secreted</keyword>
<evidence type="ECO:0000256" key="4">
    <source>
        <dbReference type="ARBA" id="ARBA00022670"/>
    </source>
</evidence>
<organism evidence="11 12">
    <name type="scientific">Desulfosporosinus youngiae DSM 17734</name>
    <dbReference type="NCBI Taxonomy" id="768710"/>
    <lineage>
        <taxon>Bacteria</taxon>
        <taxon>Bacillati</taxon>
        <taxon>Bacillota</taxon>
        <taxon>Clostridia</taxon>
        <taxon>Eubacteriales</taxon>
        <taxon>Desulfitobacteriaceae</taxon>
        <taxon>Desulfosporosinus</taxon>
    </lineage>
</organism>
<dbReference type="InterPro" id="IPR036852">
    <property type="entry name" value="Peptidase_S8/S53_dom_sf"/>
</dbReference>
<sequence>MLHNLSNKHMNGFRSTSDVRKGVKKMFMRRFYRSKLTLLSLGIVGLMLLNLGAAPIHAMSEHPKASQGITGQSPSDPHQVVISLAPGANLEQAAKDVSAKIIRRGPLNFATLEVTETSNLQDVIEALKDTPGITGAEENHARTIQSTAETTQPKDPLFAKQWSLIDRGVPEAWNEGATGQGITIAIVDTGVALEHPDLRGNLVPGYNSITGSEAEGAAQDTNGHGTQVAGIAAAERNGLGIVGVAYQAKIMPIKAIGSKGVGFDDAIAEGIIWAADHGAQIINLSLGSENGPVDSEILRQSVTYAYNKGCLLIAASGNYDPEAQANPGVSYPASDPRVLAITATDKEGKVTSYSATGSEVDLAAPGDSIPTSGWSRAEGSGYTYASGTSLATPFVSGEAALIWGQHPEWSRDQVVQALLQGTKDLGSPGRDDRYGYGLIDVKLALNLTTQTMDTQPSPAVIDASGGIIQTAEGSTRIDLTIPSQAFTQSVNVTLKALAAPADLPKGAAFLTPAFQVDWGNAVPEKMLSLKWSDPLLKGDFSGSLYRWNGSRWISLGGEISDGEARLGLYGPGIYAIGTAQTSGEQSRRFAGVTAEGTAIQISKETFTTGADTVILAQVNQFPDALAGAPLAYKLQAPILLSPNSGLTEDIRAELKRLAPKTVYLLGGTAALSAQIESELRQTYDVKRLFGYTAEGTARAIAQELGTKGKAVVASVRYFQDALVISSWAARQGIPILLTEPQAISAETQTALQDFMVTESLVIGGTAVVGANVMEQLPFPRRIGGITAYDTAAAVLETYPPTSSRAEIATGENFPDALTGAVRAAFYGSRVVLVPTQSEIPTSLALLLKSWQETEVEALGGVSALPEKVVQTVQAWVQ</sequence>
<dbReference type="InterPro" id="IPR051048">
    <property type="entry name" value="Peptidase_S8/S53_subtilisin"/>
</dbReference>
<dbReference type="RefSeq" id="WP_007787155.1">
    <property type="nucleotide sequence ID" value="NZ_CM001441.1"/>
</dbReference>
<comment type="similarity">
    <text evidence="2 7 8">Belongs to the peptidase S8 family.</text>
</comment>
<feature type="domain" description="Fervidolysin-like N-terminal prodomain" evidence="10">
    <location>
        <begin position="79"/>
        <end position="139"/>
    </location>
</feature>
<dbReference type="InterPro" id="IPR023827">
    <property type="entry name" value="Peptidase_S8_Asp-AS"/>
</dbReference>
<feature type="active site" description="Charge relay system" evidence="7">
    <location>
        <position position="389"/>
    </location>
</feature>
<keyword evidence="12" id="KW-1185">Reference proteome</keyword>
<evidence type="ECO:0000259" key="9">
    <source>
        <dbReference type="Pfam" id="PF00082"/>
    </source>
</evidence>
<name>H5XZK6_9FIRM</name>
<dbReference type="InterPro" id="IPR022398">
    <property type="entry name" value="Peptidase_S8_His-AS"/>
</dbReference>
<dbReference type="Pfam" id="PF00082">
    <property type="entry name" value="Peptidase_S8"/>
    <property type="match status" value="1"/>
</dbReference>
<dbReference type="HOGENOM" id="CLU_336729_0_0_9"/>
<dbReference type="GO" id="GO:0005576">
    <property type="term" value="C:extracellular region"/>
    <property type="evidence" value="ECO:0007669"/>
    <property type="project" value="UniProtKB-SubCell"/>
</dbReference>
<dbReference type="PANTHER" id="PTHR43399">
    <property type="entry name" value="SUBTILISIN-RELATED"/>
    <property type="match status" value="1"/>
</dbReference>
<dbReference type="Pfam" id="PF22148">
    <property type="entry name" value="Fervidolysin_NPro-like"/>
    <property type="match status" value="1"/>
</dbReference>
<dbReference type="EMBL" id="CM001441">
    <property type="protein sequence ID" value="EHQ91980.1"/>
    <property type="molecule type" value="Genomic_DNA"/>
</dbReference>
<evidence type="ECO:0000256" key="3">
    <source>
        <dbReference type="ARBA" id="ARBA00022525"/>
    </source>
</evidence>
<dbReference type="Gene3D" id="3.40.50.200">
    <property type="entry name" value="Peptidase S8/S53 domain"/>
    <property type="match status" value="1"/>
</dbReference>
<evidence type="ECO:0000313" key="12">
    <source>
        <dbReference type="Proteomes" id="UP000005104"/>
    </source>
</evidence>
<dbReference type="eggNOG" id="COG1404">
    <property type="taxonomic scope" value="Bacteria"/>
</dbReference>
<evidence type="ECO:0000256" key="8">
    <source>
        <dbReference type="RuleBase" id="RU003355"/>
    </source>
</evidence>
<dbReference type="PROSITE" id="PS00137">
    <property type="entry name" value="SUBTILASE_HIS"/>
    <property type="match status" value="1"/>
</dbReference>
<proteinExistence type="inferred from homology"/>
<gene>
    <name evidence="11" type="ORF">DesyoDRAFT_5046</name>
</gene>
<keyword evidence="5 7" id="KW-0378">Hydrolase</keyword>
<dbReference type="GO" id="GO:0006508">
    <property type="term" value="P:proteolysis"/>
    <property type="evidence" value="ECO:0007669"/>
    <property type="project" value="UniProtKB-KW"/>
</dbReference>
<dbReference type="PANTHER" id="PTHR43399:SF4">
    <property type="entry name" value="CELL WALL-ASSOCIATED PROTEASE"/>
    <property type="match status" value="1"/>
</dbReference>
<reference evidence="11 12" key="1">
    <citation type="submission" date="2011-11" db="EMBL/GenBank/DDBJ databases">
        <title>The Noncontiguous Finished genome of Desulfosporosinus youngiae DSM 17734.</title>
        <authorList>
            <consortium name="US DOE Joint Genome Institute (JGI-PGF)"/>
            <person name="Lucas S."/>
            <person name="Han J."/>
            <person name="Lapidus A."/>
            <person name="Cheng J.-F."/>
            <person name="Goodwin L."/>
            <person name="Pitluck S."/>
            <person name="Peters L."/>
            <person name="Ovchinnikova G."/>
            <person name="Lu M."/>
            <person name="Land M.L."/>
            <person name="Hauser L."/>
            <person name="Pester M."/>
            <person name="Spring S."/>
            <person name="Ollivier B."/>
            <person name="Rattei T."/>
            <person name="Klenk H.-P."/>
            <person name="Wagner M."/>
            <person name="Loy A."/>
            <person name="Woyke T.J."/>
        </authorList>
    </citation>
    <scope>NUCLEOTIDE SEQUENCE [LARGE SCALE GENOMIC DNA]</scope>
    <source>
        <strain evidence="11 12">DSM 17734</strain>
    </source>
</reference>
<evidence type="ECO:0000256" key="6">
    <source>
        <dbReference type="ARBA" id="ARBA00022825"/>
    </source>
</evidence>
<dbReference type="STRING" id="768710.DesyoDRAFT_5046"/>
<dbReference type="Gene3D" id="3.40.50.12090">
    <property type="match status" value="1"/>
</dbReference>
<dbReference type="InterPro" id="IPR034084">
    <property type="entry name" value="Thermitase-like_dom"/>
</dbReference>
<feature type="active site" description="Charge relay system" evidence="7">
    <location>
        <position position="188"/>
    </location>
</feature>
<dbReference type="SUPFAM" id="SSF52743">
    <property type="entry name" value="Subtilisin-like"/>
    <property type="match status" value="1"/>
</dbReference>
<evidence type="ECO:0000259" key="10">
    <source>
        <dbReference type="Pfam" id="PF22148"/>
    </source>
</evidence>
<dbReference type="Pfam" id="PF04122">
    <property type="entry name" value="CW_binding_2"/>
    <property type="match status" value="3"/>
</dbReference>
<dbReference type="PROSITE" id="PS51892">
    <property type="entry name" value="SUBTILASE"/>
    <property type="match status" value="1"/>
</dbReference>